<organism evidence="2 3">
    <name type="scientific">Kumtagia ephedrae</name>
    <dbReference type="NCBI Taxonomy" id="2116701"/>
    <lineage>
        <taxon>Bacteria</taxon>
        <taxon>Pseudomonadati</taxon>
        <taxon>Pseudomonadota</taxon>
        <taxon>Alphaproteobacteria</taxon>
        <taxon>Hyphomicrobiales</taxon>
        <taxon>Phyllobacteriaceae</taxon>
        <taxon>Kumtagia</taxon>
    </lineage>
</organism>
<protein>
    <recommendedName>
        <fullName evidence="1">Phosphodiester glycosidase domain-containing protein</fullName>
    </recommendedName>
</protein>
<accession>A0A2P7STR4</accession>
<dbReference type="Pfam" id="PF09992">
    <property type="entry name" value="NAGPA"/>
    <property type="match status" value="1"/>
</dbReference>
<dbReference type="InterPro" id="IPR018711">
    <property type="entry name" value="NAGPA"/>
</dbReference>
<keyword evidence="3" id="KW-1185">Reference proteome</keyword>
<dbReference type="OrthoDB" id="5515706at2"/>
<gene>
    <name evidence="2" type="ORF">C7I84_00390</name>
</gene>
<evidence type="ECO:0000313" key="2">
    <source>
        <dbReference type="EMBL" id="PSJ65878.1"/>
    </source>
</evidence>
<dbReference type="Proteomes" id="UP000241229">
    <property type="component" value="Unassembled WGS sequence"/>
</dbReference>
<evidence type="ECO:0000259" key="1">
    <source>
        <dbReference type="Pfam" id="PF09992"/>
    </source>
</evidence>
<name>A0A2P7STR4_9HYPH</name>
<proteinExistence type="predicted"/>
<reference evidence="2 3" key="1">
    <citation type="submission" date="2018-03" db="EMBL/GenBank/DDBJ databases">
        <title>The draft genome of Mesorhizobium sp. 6GN-30.</title>
        <authorList>
            <person name="Liu L."/>
            <person name="Li L."/>
            <person name="Wang T."/>
            <person name="Zhang X."/>
            <person name="Liang L."/>
        </authorList>
    </citation>
    <scope>NUCLEOTIDE SEQUENCE [LARGE SCALE GENOMIC DNA]</scope>
    <source>
        <strain evidence="2 3">6GN30</strain>
    </source>
</reference>
<comment type="caution">
    <text evidence="2">The sequence shown here is derived from an EMBL/GenBank/DDBJ whole genome shotgun (WGS) entry which is preliminary data.</text>
</comment>
<sequence length="224" mass="23520">MCRETTFEQAAYVVCTVDPGQADIGVFHAGPDGGAYGSLDAFDQAMAARGRPVALAMNAGMYHEGLGPVGLLVEDGREVTPVETADGEGNFFLKPNGIFVIRDDGAAAVTETEKFRAGRPAVRFATQSGPMLVIDGQTHPRFLPDGTSRYTRNGVGVTESGSVVLAISLTEVSLGSFARLFRDALACPNALFLDGDISAFSNGRRTLLGGKHPVGPIIAVFAKQ</sequence>
<feature type="domain" description="Phosphodiester glycosidase" evidence="1">
    <location>
        <begin position="54"/>
        <end position="198"/>
    </location>
</feature>
<evidence type="ECO:0000313" key="3">
    <source>
        <dbReference type="Proteomes" id="UP000241229"/>
    </source>
</evidence>
<dbReference type="EMBL" id="PXYK01000001">
    <property type="protein sequence ID" value="PSJ65878.1"/>
    <property type="molecule type" value="Genomic_DNA"/>
</dbReference>
<dbReference type="AlphaFoldDB" id="A0A2P7STR4"/>